<accession>X1SXG9</accession>
<proteinExistence type="predicted"/>
<feature type="non-terminal residue" evidence="1">
    <location>
        <position position="68"/>
    </location>
</feature>
<organism evidence="1">
    <name type="scientific">marine sediment metagenome</name>
    <dbReference type="NCBI Taxonomy" id="412755"/>
    <lineage>
        <taxon>unclassified sequences</taxon>
        <taxon>metagenomes</taxon>
        <taxon>ecological metagenomes</taxon>
    </lineage>
</organism>
<evidence type="ECO:0000313" key="1">
    <source>
        <dbReference type="EMBL" id="GAI97643.1"/>
    </source>
</evidence>
<dbReference type="EMBL" id="BARW01015682">
    <property type="protein sequence ID" value="GAI97643.1"/>
    <property type="molecule type" value="Genomic_DNA"/>
</dbReference>
<name>X1SXG9_9ZZZZ</name>
<comment type="caution">
    <text evidence="1">The sequence shown here is derived from an EMBL/GenBank/DDBJ whole genome shotgun (WGS) entry which is preliminary data.</text>
</comment>
<sequence>MTLTIRYFSEENKRAIIAEFPGAEPKNWAVMDGKYVYTYCDTEEEARIELTKLEREENITGAFDDWVM</sequence>
<protein>
    <submittedName>
        <fullName evidence="1">Uncharacterized protein</fullName>
    </submittedName>
</protein>
<gene>
    <name evidence="1" type="ORF">S12H4_27462</name>
</gene>
<dbReference type="AlphaFoldDB" id="X1SXG9"/>
<reference evidence="1" key="1">
    <citation type="journal article" date="2014" name="Front. Microbiol.">
        <title>High frequency of phylogenetically diverse reductive dehalogenase-homologous genes in deep subseafloor sedimentary metagenomes.</title>
        <authorList>
            <person name="Kawai M."/>
            <person name="Futagami T."/>
            <person name="Toyoda A."/>
            <person name="Takaki Y."/>
            <person name="Nishi S."/>
            <person name="Hori S."/>
            <person name="Arai W."/>
            <person name="Tsubouchi T."/>
            <person name="Morono Y."/>
            <person name="Uchiyama I."/>
            <person name="Ito T."/>
            <person name="Fujiyama A."/>
            <person name="Inagaki F."/>
            <person name="Takami H."/>
        </authorList>
    </citation>
    <scope>NUCLEOTIDE SEQUENCE</scope>
    <source>
        <strain evidence="1">Expedition CK06-06</strain>
    </source>
</reference>